<accession>A0A8R1V4F4</accession>
<proteinExistence type="predicted"/>
<reference evidence="2" key="1">
    <citation type="journal article" date="2008" name="Nat. Genet.">
        <title>The Pristionchus pacificus genome provides a unique perspective on nematode lifestyle and parasitism.</title>
        <authorList>
            <person name="Dieterich C."/>
            <person name="Clifton S.W."/>
            <person name="Schuster L.N."/>
            <person name="Chinwalla A."/>
            <person name="Delehaunty K."/>
            <person name="Dinkelacker I."/>
            <person name="Fulton L."/>
            <person name="Fulton R."/>
            <person name="Godfrey J."/>
            <person name="Minx P."/>
            <person name="Mitreva M."/>
            <person name="Roeseler W."/>
            <person name="Tian H."/>
            <person name="Witte H."/>
            <person name="Yang S.P."/>
            <person name="Wilson R.K."/>
            <person name="Sommer R.J."/>
        </authorList>
    </citation>
    <scope>NUCLEOTIDE SEQUENCE [LARGE SCALE GENOMIC DNA]</scope>
    <source>
        <strain evidence="2">PS312</strain>
    </source>
</reference>
<gene>
    <name evidence="1" type="primary">WBGene00282429</name>
</gene>
<reference evidence="1" key="2">
    <citation type="submission" date="2022-06" db="UniProtKB">
        <authorList>
            <consortium name="EnsemblMetazoa"/>
        </authorList>
    </citation>
    <scope>IDENTIFICATION</scope>
    <source>
        <strain evidence="1">PS312</strain>
    </source>
</reference>
<dbReference type="Proteomes" id="UP000005239">
    <property type="component" value="Unassembled WGS sequence"/>
</dbReference>
<organism evidence="1 2">
    <name type="scientific">Pristionchus pacificus</name>
    <name type="common">Parasitic nematode worm</name>
    <dbReference type="NCBI Taxonomy" id="54126"/>
    <lineage>
        <taxon>Eukaryota</taxon>
        <taxon>Metazoa</taxon>
        <taxon>Ecdysozoa</taxon>
        <taxon>Nematoda</taxon>
        <taxon>Chromadorea</taxon>
        <taxon>Rhabditida</taxon>
        <taxon>Rhabditina</taxon>
        <taxon>Diplogasteromorpha</taxon>
        <taxon>Diplogasteroidea</taxon>
        <taxon>Neodiplogasteridae</taxon>
        <taxon>Pristionchus</taxon>
    </lineage>
</organism>
<dbReference type="AlphaFoldDB" id="A0A2A6BLG2"/>
<protein>
    <submittedName>
        <fullName evidence="1">Uncharacterized protein</fullName>
    </submittedName>
</protein>
<accession>A0A2A6BLG2</accession>
<dbReference type="EnsemblMetazoa" id="PPA44060.1">
    <property type="protein sequence ID" value="PPA44060.1"/>
    <property type="gene ID" value="WBGene00282429"/>
</dbReference>
<evidence type="ECO:0000313" key="2">
    <source>
        <dbReference type="Proteomes" id="UP000005239"/>
    </source>
</evidence>
<keyword evidence="2" id="KW-1185">Reference proteome</keyword>
<name>A0A2A6BLG2_PRIPA</name>
<sequence>MELSIPQRPPEHLLGLGSMRFADHSWKDNELEQSDRDDWKTHGHVAHETHDLAMRCEWNDTHPMGNKFIVEHTRIRFNLDPIDENNLQTSAMKTRLSEFATLRSVSSSENFTISSVSSRICTVGWKDPTDAGTTRFSKVPSLPAKGDGTRRFGMVVDKFNE</sequence>
<evidence type="ECO:0000313" key="1">
    <source>
        <dbReference type="EnsemblMetazoa" id="PPA44060.1"/>
    </source>
</evidence>